<reference evidence="2 3" key="1">
    <citation type="submission" date="2019-05" db="EMBL/GenBank/DDBJ databases">
        <title>Verrucobacter flavum gen. nov., sp. nov. a new member of the family Verrucomicrobiaceae.</title>
        <authorList>
            <person name="Szuroczki S."/>
            <person name="Abbaszade G."/>
            <person name="Szabo A."/>
            <person name="Felfoldi T."/>
            <person name="Schumann P."/>
            <person name="Boka K."/>
            <person name="Keki Z."/>
            <person name="Toumi M."/>
            <person name="Toth E."/>
        </authorList>
    </citation>
    <scope>NUCLEOTIDE SEQUENCE [LARGE SCALE GENOMIC DNA]</scope>
    <source>
        <strain evidence="2 3">MG-N-17</strain>
    </source>
</reference>
<dbReference type="Gene3D" id="3.90.1200.10">
    <property type="match status" value="1"/>
</dbReference>
<proteinExistence type="predicted"/>
<name>A0A5R8KJV5_9BACT</name>
<evidence type="ECO:0000259" key="1">
    <source>
        <dbReference type="Pfam" id="PF01636"/>
    </source>
</evidence>
<dbReference type="GO" id="GO:0005737">
    <property type="term" value="C:cytoplasm"/>
    <property type="evidence" value="ECO:0007669"/>
    <property type="project" value="TreeGrafter"/>
</dbReference>
<protein>
    <recommendedName>
        <fullName evidence="1">Aminoglycoside phosphotransferase domain-containing protein</fullName>
    </recommendedName>
</protein>
<dbReference type="PANTHER" id="PTHR22603">
    <property type="entry name" value="CHOLINE/ETHANOALAMINE KINASE"/>
    <property type="match status" value="1"/>
</dbReference>
<dbReference type="AlphaFoldDB" id="A0A5R8KJV5"/>
<keyword evidence="3" id="KW-1185">Reference proteome</keyword>
<dbReference type="GO" id="GO:0006646">
    <property type="term" value="P:phosphatidylethanolamine biosynthetic process"/>
    <property type="evidence" value="ECO:0007669"/>
    <property type="project" value="TreeGrafter"/>
</dbReference>
<dbReference type="OrthoDB" id="9803871at2"/>
<dbReference type="CDD" id="cd05151">
    <property type="entry name" value="ChoK-like"/>
    <property type="match status" value="1"/>
</dbReference>
<dbReference type="EMBL" id="VAUV01000001">
    <property type="protein sequence ID" value="TLD72531.1"/>
    <property type="molecule type" value="Genomic_DNA"/>
</dbReference>
<dbReference type="SUPFAM" id="SSF56112">
    <property type="entry name" value="Protein kinase-like (PK-like)"/>
    <property type="match status" value="1"/>
</dbReference>
<comment type="caution">
    <text evidence="2">The sequence shown here is derived from an EMBL/GenBank/DDBJ whole genome shotgun (WGS) entry which is preliminary data.</text>
</comment>
<dbReference type="Proteomes" id="UP000306196">
    <property type="component" value="Unassembled WGS sequence"/>
</dbReference>
<dbReference type="InterPro" id="IPR011009">
    <property type="entry name" value="Kinase-like_dom_sf"/>
</dbReference>
<organism evidence="2 3">
    <name type="scientific">Phragmitibacter flavus</name>
    <dbReference type="NCBI Taxonomy" id="2576071"/>
    <lineage>
        <taxon>Bacteria</taxon>
        <taxon>Pseudomonadati</taxon>
        <taxon>Verrucomicrobiota</taxon>
        <taxon>Verrucomicrobiia</taxon>
        <taxon>Verrucomicrobiales</taxon>
        <taxon>Verrucomicrobiaceae</taxon>
        <taxon>Phragmitibacter</taxon>
    </lineage>
</organism>
<accession>A0A5R8KJV5</accession>
<dbReference type="Pfam" id="PF01636">
    <property type="entry name" value="APH"/>
    <property type="match status" value="1"/>
</dbReference>
<sequence length="306" mass="33973">MVCEMIRERMNLGVAADLQALPLAGGITNRNHLILVDGERRWVARQAGVRTEELGIDRAVEHASAVRAAELGFGAPVVAWWPEVKVMVSEFGEGIALCPKTAVEGGTLKCIVEALRNFHQSPGLGGRFITGEVVADYVAKSVRAGVELPQEVELALKVLQRIESALFGRVERMGLAPCHNDLLPGNFLRGLEGDWVWLLDWEYAGMGDRFFDLGNLAVNLEFDDAACEKLVELYCGEGATEADLAHLHLMRLCSDLRESMWGFLQAGISDLEEDFMGYGNKHLRRFLHHAEDARFNSWLEKVEITL</sequence>
<dbReference type="Gene3D" id="3.30.200.20">
    <property type="entry name" value="Phosphorylase Kinase, domain 1"/>
    <property type="match status" value="1"/>
</dbReference>
<evidence type="ECO:0000313" key="3">
    <source>
        <dbReference type="Proteomes" id="UP000306196"/>
    </source>
</evidence>
<gene>
    <name evidence="2" type="ORF">FEM03_00175</name>
</gene>
<feature type="domain" description="Aminoglycoside phosphotransferase" evidence="1">
    <location>
        <begin position="21"/>
        <end position="235"/>
    </location>
</feature>
<dbReference type="InterPro" id="IPR002575">
    <property type="entry name" value="Aminoglycoside_PTrfase"/>
</dbReference>
<dbReference type="PANTHER" id="PTHR22603:SF66">
    <property type="entry name" value="ETHANOLAMINE KINASE"/>
    <property type="match status" value="1"/>
</dbReference>
<evidence type="ECO:0000313" key="2">
    <source>
        <dbReference type="EMBL" id="TLD72531.1"/>
    </source>
</evidence>
<dbReference type="GO" id="GO:0004305">
    <property type="term" value="F:ethanolamine kinase activity"/>
    <property type="evidence" value="ECO:0007669"/>
    <property type="project" value="TreeGrafter"/>
</dbReference>